<feature type="transmembrane region" description="Helical" evidence="6">
    <location>
        <begin position="418"/>
        <end position="438"/>
    </location>
</feature>
<reference evidence="8" key="1">
    <citation type="journal article" date="2019" name="Int. J. Syst. Evol. Microbiol.">
        <title>The Global Catalogue of Microorganisms (GCM) 10K type strain sequencing project: providing services to taxonomists for standard genome sequencing and annotation.</title>
        <authorList>
            <consortium name="The Broad Institute Genomics Platform"/>
            <consortium name="The Broad Institute Genome Sequencing Center for Infectious Disease"/>
            <person name="Wu L."/>
            <person name="Ma J."/>
        </authorList>
    </citation>
    <scope>NUCLEOTIDE SEQUENCE [LARGE SCALE GENOMIC DNA]</scope>
    <source>
        <strain evidence="8">KCTC 42986</strain>
    </source>
</reference>
<feature type="transmembrane region" description="Helical" evidence="6">
    <location>
        <begin position="246"/>
        <end position="264"/>
    </location>
</feature>
<proteinExistence type="predicted"/>
<evidence type="ECO:0000256" key="3">
    <source>
        <dbReference type="ARBA" id="ARBA00022692"/>
    </source>
</evidence>
<evidence type="ECO:0000256" key="1">
    <source>
        <dbReference type="ARBA" id="ARBA00004651"/>
    </source>
</evidence>
<dbReference type="PANTHER" id="PTHR30250">
    <property type="entry name" value="PST FAMILY PREDICTED COLANIC ACID TRANSPORTER"/>
    <property type="match status" value="1"/>
</dbReference>
<comment type="subcellular location">
    <subcellularLocation>
        <location evidence="1">Cell membrane</location>
        <topology evidence="1">Multi-pass membrane protein</topology>
    </subcellularLocation>
</comment>
<feature type="transmembrane region" description="Helical" evidence="6">
    <location>
        <begin position="115"/>
        <end position="135"/>
    </location>
</feature>
<dbReference type="RefSeq" id="WP_390331882.1">
    <property type="nucleotide sequence ID" value="NZ_JBHRTP010000045.1"/>
</dbReference>
<feature type="transmembrane region" description="Helical" evidence="6">
    <location>
        <begin position="81"/>
        <end position="103"/>
    </location>
</feature>
<dbReference type="Pfam" id="PF13440">
    <property type="entry name" value="Polysacc_synt_3"/>
    <property type="match status" value="1"/>
</dbReference>
<feature type="transmembrane region" description="Helical" evidence="6">
    <location>
        <begin position="214"/>
        <end position="234"/>
    </location>
</feature>
<keyword evidence="8" id="KW-1185">Reference proteome</keyword>
<evidence type="ECO:0000313" key="8">
    <source>
        <dbReference type="Proteomes" id="UP001595530"/>
    </source>
</evidence>
<keyword evidence="3 6" id="KW-0812">Transmembrane</keyword>
<sequence length="488" mass="52001">MSSDEGLRRSAITLALAGGVEYGLQLAIPIILVRYLDATAFGQYRLLWLLAGTALAIAPAFMPQSLFYFLPRTEPGQKRLIISNVLVYLIVAGVVVGAAASGWNPLLPETARSLFIQTYGISALFLALWVVASMLDVLPTADGRVRWQANVTIGVALIRTFLLAGAALTTADIAWVAFAMLMVAGLKIALLIYYANTNGEGVKLAWQIATLKKLLAYSLPFALGNALFLIRIQADQWVVASMLSTAQYATFSIAAVFLPVATLVRQPVYNAMMPRLNSAHARGEYAEIARLIAKTNGATALLLIPLAGGLLATAPELVNIIYTSRYQQAATIMQVYLIGMMMNAFAVGHVLPSLDKGPFAVVNNACCLVVSVIVSIAGVNRFGLIGGALGSVFTFAISELWALSVVARALGMGAHQLLAWNALWPTVLGTCIAIGGVFTITGAMIGSVFLILLIKSGIYLALFSSCFILAGGRKHLGLLTGRYQWTTP</sequence>
<evidence type="ECO:0000256" key="2">
    <source>
        <dbReference type="ARBA" id="ARBA00022475"/>
    </source>
</evidence>
<name>A0ABV7F2C9_9BURK</name>
<feature type="transmembrane region" description="Helical" evidence="6">
    <location>
        <begin position="173"/>
        <end position="194"/>
    </location>
</feature>
<dbReference type="Proteomes" id="UP001595530">
    <property type="component" value="Unassembled WGS sequence"/>
</dbReference>
<organism evidence="7 8">
    <name type="scientific">Undibacterium arcticum</name>
    <dbReference type="NCBI Taxonomy" id="1762892"/>
    <lineage>
        <taxon>Bacteria</taxon>
        <taxon>Pseudomonadati</taxon>
        <taxon>Pseudomonadota</taxon>
        <taxon>Betaproteobacteria</taxon>
        <taxon>Burkholderiales</taxon>
        <taxon>Oxalobacteraceae</taxon>
        <taxon>Undibacterium</taxon>
    </lineage>
</organism>
<feature type="transmembrane region" description="Helical" evidence="6">
    <location>
        <begin position="47"/>
        <end position="69"/>
    </location>
</feature>
<evidence type="ECO:0000256" key="6">
    <source>
        <dbReference type="SAM" id="Phobius"/>
    </source>
</evidence>
<feature type="transmembrane region" description="Helical" evidence="6">
    <location>
        <begin position="359"/>
        <end position="378"/>
    </location>
</feature>
<feature type="transmembrane region" description="Helical" evidence="6">
    <location>
        <begin position="384"/>
        <end position="406"/>
    </location>
</feature>
<feature type="transmembrane region" description="Helical" evidence="6">
    <location>
        <begin position="12"/>
        <end position="35"/>
    </location>
</feature>
<accession>A0ABV7F2C9</accession>
<feature type="transmembrane region" description="Helical" evidence="6">
    <location>
        <begin position="300"/>
        <end position="322"/>
    </location>
</feature>
<keyword evidence="2" id="KW-1003">Cell membrane</keyword>
<keyword evidence="4 6" id="KW-1133">Transmembrane helix</keyword>
<gene>
    <name evidence="7" type="ORF">ACFOFO_14730</name>
</gene>
<feature type="transmembrane region" description="Helical" evidence="6">
    <location>
        <begin position="328"/>
        <end position="347"/>
    </location>
</feature>
<keyword evidence="5 6" id="KW-0472">Membrane</keyword>
<evidence type="ECO:0000313" key="7">
    <source>
        <dbReference type="EMBL" id="MFC3109203.1"/>
    </source>
</evidence>
<feature type="transmembrane region" description="Helical" evidence="6">
    <location>
        <begin position="147"/>
        <end position="167"/>
    </location>
</feature>
<dbReference type="InterPro" id="IPR050833">
    <property type="entry name" value="Poly_Biosynth_Transport"/>
</dbReference>
<dbReference type="PANTHER" id="PTHR30250:SF11">
    <property type="entry name" value="O-ANTIGEN TRANSPORTER-RELATED"/>
    <property type="match status" value="1"/>
</dbReference>
<comment type="caution">
    <text evidence="7">The sequence shown here is derived from an EMBL/GenBank/DDBJ whole genome shotgun (WGS) entry which is preliminary data.</text>
</comment>
<evidence type="ECO:0000256" key="4">
    <source>
        <dbReference type="ARBA" id="ARBA00022989"/>
    </source>
</evidence>
<dbReference type="EMBL" id="JBHRTP010000045">
    <property type="protein sequence ID" value="MFC3109203.1"/>
    <property type="molecule type" value="Genomic_DNA"/>
</dbReference>
<protein>
    <submittedName>
        <fullName evidence="7">Lipopolysaccharide biosynthesis protein</fullName>
    </submittedName>
</protein>
<evidence type="ECO:0000256" key="5">
    <source>
        <dbReference type="ARBA" id="ARBA00023136"/>
    </source>
</evidence>
<feature type="transmembrane region" description="Helical" evidence="6">
    <location>
        <begin position="444"/>
        <end position="470"/>
    </location>
</feature>